<reference evidence="3" key="2">
    <citation type="submission" date="2020-10" db="UniProtKB">
        <authorList>
            <consortium name="WormBaseParasite"/>
        </authorList>
    </citation>
    <scope>IDENTIFICATION</scope>
</reference>
<keyword evidence="1" id="KW-0472">Membrane</keyword>
<reference evidence="2" key="1">
    <citation type="journal article" date="2013" name="Genetics">
        <title>The draft genome and transcriptome of Panagrellus redivivus are shaped by the harsh demands of a free-living lifestyle.</title>
        <authorList>
            <person name="Srinivasan J."/>
            <person name="Dillman A.R."/>
            <person name="Macchietto M.G."/>
            <person name="Heikkinen L."/>
            <person name="Lakso M."/>
            <person name="Fracchia K.M."/>
            <person name="Antoshechkin I."/>
            <person name="Mortazavi A."/>
            <person name="Wong G."/>
            <person name="Sternberg P.W."/>
        </authorList>
    </citation>
    <scope>NUCLEOTIDE SEQUENCE [LARGE SCALE GENOMIC DNA]</scope>
    <source>
        <strain evidence="2">MT8872</strain>
    </source>
</reference>
<feature type="transmembrane region" description="Helical" evidence="1">
    <location>
        <begin position="61"/>
        <end position="81"/>
    </location>
</feature>
<organism evidence="2 3">
    <name type="scientific">Panagrellus redivivus</name>
    <name type="common">Microworm</name>
    <dbReference type="NCBI Taxonomy" id="6233"/>
    <lineage>
        <taxon>Eukaryota</taxon>
        <taxon>Metazoa</taxon>
        <taxon>Ecdysozoa</taxon>
        <taxon>Nematoda</taxon>
        <taxon>Chromadorea</taxon>
        <taxon>Rhabditida</taxon>
        <taxon>Tylenchina</taxon>
        <taxon>Panagrolaimomorpha</taxon>
        <taxon>Panagrolaimoidea</taxon>
        <taxon>Panagrolaimidae</taxon>
        <taxon>Panagrellus</taxon>
    </lineage>
</organism>
<proteinExistence type="predicted"/>
<dbReference type="WBParaSite" id="Pan_g17367.t1">
    <property type="protein sequence ID" value="Pan_g17367.t1"/>
    <property type="gene ID" value="Pan_g17367"/>
</dbReference>
<protein>
    <submittedName>
        <fullName evidence="3">G_PROTEIN_RECEP_F1_2 domain-containing protein</fullName>
    </submittedName>
</protein>
<keyword evidence="2" id="KW-1185">Reference proteome</keyword>
<keyword evidence="1" id="KW-1133">Transmembrane helix</keyword>
<accession>A0A7E4V757</accession>
<name>A0A7E4V757_PANRE</name>
<evidence type="ECO:0000256" key="1">
    <source>
        <dbReference type="SAM" id="Phobius"/>
    </source>
</evidence>
<dbReference type="Proteomes" id="UP000492821">
    <property type="component" value="Unassembled WGS sequence"/>
</dbReference>
<feature type="transmembrane region" description="Helical" evidence="1">
    <location>
        <begin position="151"/>
        <end position="172"/>
    </location>
</feature>
<evidence type="ECO:0000313" key="3">
    <source>
        <dbReference type="WBParaSite" id="Pan_g17367.t1"/>
    </source>
</evidence>
<feature type="transmembrane region" description="Helical" evidence="1">
    <location>
        <begin position="112"/>
        <end position="139"/>
    </location>
</feature>
<sequence>MPLGHSTTDGHCDKPFVSSGCAVVSGRQFQDPLFANARCQPACLPIGTPTVAVFTVTHANMLAVIWLLLSGLVGFGQFLVLSQTDWIVHGPRHQGLYAFCYLMECQPRVHTFALFTLSAYLIGGCALIFSVILAIPYLLCSNYARPIEIAANIQLLSAFITTIALLAVPLDVGDVACTTQQLIRPMHHNCKLGWVYGIACILGLVSMSCPVFARLVADQRKTYSFVYHNQYML</sequence>
<keyword evidence="1" id="KW-0812">Transmembrane</keyword>
<feature type="transmembrane region" description="Helical" evidence="1">
    <location>
        <begin position="192"/>
        <end position="213"/>
    </location>
</feature>
<dbReference type="AlphaFoldDB" id="A0A7E4V757"/>
<evidence type="ECO:0000313" key="2">
    <source>
        <dbReference type="Proteomes" id="UP000492821"/>
    </source>
</evidence>